<sequence>MRIRHPNIVQLIGYCAETKFEAMPQNGEHILAERRHRLLCFEYISNGSLRDYVLGMIGKYSI</sequence>
<dbReference type="AlphaFoldDB" id="K3Y4L4"/>
<dbReference type="PANTHER" id="PTHR45707">
    <property type="entry name" value="C2 CALCIUM/LIPID-BINDING PLANT PHOSPHORIBOSYLTRANSFERASE FAMILY PROTEIN"/>
    <property type="match status" value="1"/>
</dbReference>
<dbReference type="InParanoid" id="K3Y4L4"/>
<dbReference type="STRING" id="4555.K3Y4L4"/>
<dbReference type="Proteomes" id="UP000004995">
    <property type="component" value="Unassembled WGS sequence"/>
</dbReference>
<dbReference type="EMBL" id="AGNK02002329">
    <property type="status" value="NOT_ANNOTATED_CDS"/>
    <property type="molecule type" value="Genomic_DNA"/>
</dbReference>
<name>K3Y4L4_SETIT</name>
<evidence type="ECO:0008006" key="3">
    <source>
        <dbReference type="Google" id="ProtNLM"/>
    </source>
</evidence>
<dbReference type="OMA" id="THMYEAE"/>
<keyword evidence="2" id="KW-1185">Reference proteome</keyword>
<proteinExistence type="predicted"/>
<dbReference type="SUPFAM" id="SSF56112">
    <property type="entry name" value="Protein kinase-like (PK-like)"/>
    <property type="match status" value="1"/>
</dbReference>
<accession>K3Y4L4</accession>
<dbReference type="InterPro" id="IPR011009">
    <property type="entry name" value="Kinase-like_dom_sf"/>
</dbReference>
<protein>
    <recommendedName>
        <fullName evidence="3">Protein kinase domain-containing protein</fullName>
    </recommendedName>
</protein>
<dbReference type="EnsemblPlants" id="KQL10142">
    <property type="protein sequence ID" value="KQL10142"/>
    <property type="gene ID" value="SETIT_009152mg"/>
</dbReference>
<reference evidence="1" key="2">
    <citation type="submission" date="2018-08" db="UniProtKB">
        <authorList>
            <consortium name="EnsemblPlants"/>
        </authorList>
    </citation>
    <scope>IDENTIFICATION</scope>
    <source>
        <strain evidence="1">Yugu1</strain>
    </source>
</reference>
<evidence type="ECO:0000313" key="2">
    <source>
        <dbReference type="Proteomes" id="UP000004995"/>
    </source>
</evidence>
<evidence type="ECO:0000313" key="1">
    <source>
        <dbReference type="EnsemblPlants" id="KQL10142"/>
    </source>
</evidence>
<dbReference type="Gene3D" id="1.10.510.10">
    <property type="entry name" value="Transferase(Phosphotransferase) domain 1"/>
    <property type="match status" value="1"/>
</dbReference>
<organism evidence="1 2">
    <name type="scientific">Setaria italica</name>
    <name type="common">Foxtail millet</name>
    <name type="synonym">Panicum italicum</name>
    <dbReference type="NCBI Taxonomy" id="4555"/>
    <lineage>
        <taxon>Eukaryota</taxon>
        <taxon>Viridiplantae</taxon>
        <taxon>Streptophyta</taxon>
        <taxon>Embryophyta</taxon>
        <taxon>Tracheophyta</taxon>
        <taxon>Spermatophyta</taxon>
        <taxon>Magnoliopsida</taxon>
        <taxon>Liliopsida</taxon>
        <taxon>Poales</taxon>
        <taxon>Poaceae</taxon>
        <taxon>PACMAD clade</taxon>
        <taxon>Panicoideae</taxon>
        <taxon>Panicodae</taxon>
        <taxon>Paniceae</taxon>
        <taxon>Cenchrinae</taxon>
        <taxon>Setaria</taxon>
    </lineage>
</organism>
<reference evidence="2" key="1">
    <citation type="journal article" date="2012" name="Nat. Biotechnol.">
        <title>Reference genome sequence of the model plant Setaria.</title>
        <authorList>
            <person name="Bennetzen J.L."/>
            <person name="Schmutz J."/>
            <person name="Wang H."/>
            <person name="Percifield R."/>
            <person name="Hawkins J."/>
            <person name="Pontaroli A.C."/>
            <person name="Estep M."/>
            <person name="Feng L."/>
            <person name="Vaughn J.N."/>
            <person name="Grimwood J."/>
            <person name="Jenkins J."/>
            <person name="Barry K."/>
            <person name="Lindquist E."/>
            <person name="Hellsten U."/>
            <person name="Deshpande S."/>
            <person name="Wang X."/>
            <person name="Wu X."/>
            <person name="Mitros T."/>
            <person name="Triplett J."/>
            <person name="Yang X."/>
            <person name="Ye C.Y."/>
            <person name="Mauro-Herrera M."/>
            <person name="Wang L."/>
            <person name="Li P."/>
            <person name="Sharma M."/>
            <person name="Sharma R."/>
            <person name="Ronald P.C."/>
            <person name="Panaud O."/>
            <person name="Kellogg E.A."/>
            <person name="Brutnell T.P."/>
            <person name="Doust A.N."/>
            <person name="Tuskan G.A."/>
            <person name="Rokhsar D."/>
            <person name="Devos K.M."/>
        </authorList>
    </citation>
    <scope>NUCLEOTIDE SEQUENCE [LARGE SCALE GENOMIC DNA]</scope>
    <source>
        <strain evidence="2">cv. Yugu1</strain>
    </source>
</reference>
<dbReference type="Gramene" id="KQL10142">
    <property type="protein sequence ID" value="KQL10142"/>
    <property type="gene ID" value="SETIT_009152mg"/>
</dbReference>
<dbReference type="HOGENOM" id="CLU_3056587_0_0_1"/>